<keyword evidence="4 9" id="KW-0812">Transmembrane</keyword>
<dbReference type="SUPFAM" id="SSF55785">
    <property type="entry name" value="PYP-like sensor domain (PAS domain)"/>
    <property type="match status" value="1"/>
</dbReference>
<feature type="domain" description="GGDEF" evidence="13">
    <location>
        <begin position="645"/>
        <end position="778"/>
    </location>
</feature>
<dbReference type="SMART" id="SM00091">
    <property type="entry name" value="PAS"/>
    <property type="match status" value="2"/>
</dbReference>
<evidence type="ECO:0000256" key="5">
    <source>
        <dbReference type="ARBA" id="ARBA00022989"/>
    </source>
</evidence>
<keyword evidence="14" id="KW-0548">Nucleotidyltransferase</keyword>
<feature type="transmembrane region" description="Helical" evidence="9">
    <location>
        <begin position="192"/>
        <end position="209"/>
    </location>
</feature>
<feature type="domain" description="PAC" evidence="11">
    <location>
        <begin position="557"/>
        <end position="610"/>
    </location>
</feature>
<evidence type="ECO:0000256" key="9">
    <source>
        <dbReference type="SAM" id="Phobius"/>
    </source>
</evidence>
<keyword evidence="5 9" id="KW-1133">Transmembrane helix</keyword>
<evidence type="ECO:0000256" key="6">
    <source>
        <dbReference type="ARBA" id="ARBA00023136"/>
    </source>
</evidence>
<sequence>MFCATAITIVSGAVAERTRFLAYLFIAVIVASLIYPIFTHLTWGGALGGDKGYLGNIGFVDFAGSTVVHSLGGWASLAAVIIIGPRTGVFEKGRQHISASNLTLATLAIILFIIGWIGFNAGSTLKFNNLVPTIIVNTIMAAMAGGISSYLLSSFAKNPNVQTSVAPLNGIIAGLVSITAGCHAVGQPAAIVIGAVGGVIVYYGSALLVHYKIDDAIDAIPAHLFAGIWGTIAVALFSDLELLGTGLSRSEQFQAQLIGILICAVWTFSITWILLKLISRFYRLRVTPEEEYVGLNVSEHDARTDLVDFLLSVNDANVDEDLSKRLPVEPFTEVGQIAQKYNQLMERAEDAVQKTKNIIKDVQAGILTLNKDAQVINANPAAKAIFGISDSHHFPIPFEQLITPQKALALPQQVNITHLPWVAVFDTIEEIFVEGELTTTKEPIFLNMTASASSHSEDETICFVHDITLQKIAENDLFQEKEKANKTLDSIGDGVISTSPSGNVQYINRTAAKLTGWLDKDAIGKPLHRVFCAVDKITDHPNDQLITNINQNRKTIITQKSQLLFSRSDDVYAIRYTASPIFDKENKLTGIVIVFRDITQSQQIQSKLNHQATHDPLTDLFNRREFDIRLQQIVDDVQSQPKSGVEHSLIFIDLDEFKFVNDICGHAAGDTLLKEVSSIMNETIRHQDTLARLGGDEFAIILNDCPIERSLVIAEKIKLNISQYKYKQDKKEFGVTTSIGVAEINAQTTNVQDVLIQADSACYTSKKRGKNQVSVFKKPMLKSNKLAATRIGLVDYKKRLFKKMGLSSFSNSLRRRRVIQRGKNHLCILKF</sequence>
<evidence type="ECO:0000259" key="11">
    <source>
        <dbReference type="PROSITE" id="PS50113"/>
    </source>
</evidence>
<keyword evidence="15" id="KW-1185">Reference proteome</keyword>
<dbReference type="NCBIfam" id="TIGR00229">
    <property type="entry name" value="sensory_box"/>
    <property type="match status" value="1"/>
</dbReference>
<feature type="domain" description="HAMP" evidence="12">
    <location>
        <begin position="321"/>
        <end position="353"/>
    </location>
</feature>
<evidence type="ECO:0000259" key="12">
    <source>
        <dbReference type="PROSITE" id="PS50885"/>
    </source>
</evidence>
<feature type="transmembrane region" description="Helical" evidence="9">
    <location>
        <begin position="165"/>
        <end position="186"/>
    </location>
</feature>
<evidence type="ECO:0000256" key="8">
    <source>
        <dbReference type="SAM" id="Coils"/>
    </source>
</evidence>
<evidence type="ECO:0000259" key="10">
    <source>
        <dbReference type="PROSITE" id="PS50112"/>
    </source>
</evidence>
<feature type="transmembrane region" description="Helical" evidence="9">
    <location>
        <begin position="131"/>
        <end position="153"/>
    </location>
</feature>
<dbReference type="InterPro" id="IPR024041">
    <property type="entry name" value="NH4_transpt_AmtB-like_dom"/>
</dbReference>
<feature type="transmembrane region" description="Helical" evidence="9">
    <location>
        <begin position="96"/>
        <end position="119"/>
    </location>
</feature>
<dbReference type="InterPro" id="IPR013767">
    <property type="entry name" value="PAS_fold"/>
</dbReference>
<dbReference type="GO" id="GO:0052621">
    <property type="term" value="F:diguanylate cyclase activity"/>
    <property type="evidence" value="ECO:0007669"/>
    <property type="project" value="UniProtKB-EC"/>
</dbReference>
<feature type="coiled-coil region" evidence="8">
    <location>
        <begin position="338"/>
        <end position="365"/>
    </location>
</feature>
<evidence type="ECO:0000256" key="3">
    <source>
        <dbReference type="ARBA" id="ARBA00022448"/>
    </source>
</evidence>
<dbReference type="PROSITE" id="PS50887">
    <property type="entry name" value="GGDEF"/>
    <property type="match status" value="1"/>
</dbReference>
<name>A0ABT5F7X8_9GAMM</name>
<dbReference type="EC" id="2.7.7.65" evidence="14"/>
<keyword evidence="8" id="KW-0175">Coiled coil</keyword>
<dbReference type="InterPro" id="IPR029787">
    <property type="entry name" value="Nucleotide_cyclase"/>
</dbReference>
<dbReference type="Pfam" id="PF00989">
    <property type="entry name" value="PAS"/>
    <property type="match status" value="1"/>
</dbReference>
<comment type="similarity">
    <text evidence="2">Belongs to the ammonia transporter channel (TC 1.A.11.2) family.</text>
</comment>
<dbReference type="PROSITE" id="PS01219">
    <property type="entry name" value="AMMONIUM_TRANSP"/>
    <property type="match status" value="1"/>
</dbReference>
<gene>
    <name evidence="14" type="ORF">PN838_00730</name>
</gene>
<dbReference type="RefSeq" id="WP_272179460.1">
    <property type="nucleotide sequence ID" value="NZ_JAQOMS010000002.1"/>
</dbReference>
<dbReference type="CDD" id="cd00130">
    <property type="entry name" value="PAS"/>
    <property type="match status" value="1"/>
</dbReference>
<feature type="transmembrane region" description="Helical" evidence="9">
    <location>
        <begin position="257"/>
        <end position="275"/>
    </location>
</feature>
<feature type="transmembrane region" description="Helical" evidence="9">
    <location>
        <begin position="58"/>
        <end position="84"/>
    </location>
</feature>
<dbReference type="PANTHER" id="PTHR11730:SF6">
    <property type="entry name" value="AMMONIUM TRANSPORTER"/>
    <property type="match status" value="1"/>
</dbReference>
<accession>A0ABT5F7X8</accession>
<dbReference type="NCBIfam" id="TIGR00254">
    <property type="entry name" value="GGDEF"/>
    <property type="match status" value="1"/>
</dbReference>
<evidence type="ECO:0000313" key="14">
    <source>
        <dbReference type="EMBL" id="MDC2887640.1"/>
    </source>
</evidence>
<dbReference type="InterPro" id="IPR000014">
    <property type="entry name" value="PAS"/>
</dbReference>
<dbReference type="Gene3D" id="3.30.70.270">
    <property type="match status" value="1"/>
</dbReference>
<organism evidence="14 15">
    <name type="scientific">Psychrosphaera algicola</name>
    <dbReference type="NCBI Taxonomy" id="3023714"/>
    <lineage>
        <taxon>Bacteria</taxon>
        <taxon>Pseudomonadati</taxon>
        <taxon>Pseudomonadota</taxon>
        <taxon>Gammaproteobacteria</taxon>
        <taxon>Alteromonadales</taxon>
        <taxon>Pseudoalteromonadaceae</taxon>
        <taxon>Psychrosphaera</taxon>
    </lineage>
</organism>
<dbReference type="Pfam" id="PF00990">
    <property type="entry name" value="GGDEF"/>
    <property type="match status" value="1"/>
</dbReference>
<evidence type="ECO:0000256" key="4">
    <source>
        <dbReference type="ARBA" id="ARBA00022692"/>
    </source>
</evidence>
<evidence type="ECO:0000256" key="1">
    <source>
        <dbReference type="ARBA" id="ARBA00004141"/>
    </source>
</evidence>
<dbReference type="Pfam" id="PF00909">
    <property type="entry name" value="Ammonium_transp"/>
    <property type="match status" value="1"/>
</dbReference>
<dbReference type="InterPro" id="IPR029020">
    <property type="entry name" value="Ammonium/urea_transptr"/>
</dbReference>
<keyword evidence="6 9" id="KW-0472">Membrane</keyword>
<keyword evidence="7" id="KW-0924">Ammonia transport</keyword>
<keyword evidence="3" id="KW-0813">Transport</keyword>
<dbReference type="Gene3D" id="3.30.450.20">
    <property type="entry name" value="PAS domain"/>
    <property type="match status" value="2"/>
</dbReference>
<dbReference type="Pfam" id="PF13188">
    <property type="entry name" value="PAS_8"/>
    <property type="match status" value="1"/>
</dbReference>
<dbReference type="InterPro" id="IPR043128">
    <property type="entry name" value="Rev_trsase/Diguanyl_cyclase"/>
</dbReference>
<reference evidence="14 15" key="1">
    <citation type="submission" date="2023-01" db="EMBL/GenBank/DDBJ databases">
        <title>Psychrosphaera sp. nov., isolated from marine algae.</title>
        <authorList>
            <person name="Bayburt H."/>
            <person name="Choi B.J."/>
            <person name="Kim J.M."/>
            <person name="Choi D.G."/>
            <person name="Jeon C.O."/>
        </authorList>
    </citation>
    <scope>NUCLEOTIDE SEQUENCE [LARGE SCALE GENOMIC DNA]</scope>
    <source>
        <strain evidence="14 15">G1-22</strain>
    </source>
</reference>
<dbReference type="Gene3D" id="1.10.3430.10">
    <property type="entry name" value="Ammonium transporter AmtB like domains"/>
    <property type="match status" value="1"/>
</dbReference>
<comment type="subcellular location">
    <subcellularLocation>
        <location evidence="1">Membrane</location>
        <topology evidence="1">Multi-pass membrane protein</topology>
    </subcellularLocation>
</comment>
<dbReference type="InterPro" id="IPR000160">
    <property type="entry name" value="GGDEF_dom"/>
</dbReference>
<dbReference type="SUPFAM" id="SSF111352">
    <property type="entry name" value="Ammonium transporter"/>
    <property type="match status" value="1"/>
</dbReference>
<dbReference type="SMART" id="SM00267">
    <property type="entry name" value="GGDEF"/>
    <property type="match status" value="1"/>
</dbReference>
<dbReference type="InterPro" id="IPR003660">
    <property type="entry name" value="HAMP_dom"/>
</dbReference>
<proteinExistence type="inferred from homology"/>
<dbReference type="PROSITE" id="PS50885">
    <property type="entry name" value="HAMP"/>
    <property type="match status" value="1"/>
</dbReference>
<dbReference type="PROSITE" id="PS50113">
    <property type="entry name" value="PAC"/>
    <property type="match status" value="1"/>
</dbReference>
<dbReference type="EMBL" id="JAQOMS010000002">
    <property type="protein sequence ID" value="MDC2887640.1"/>
    <property type="molecule type" value="Genomic_DNA"/>
</dbReference>
<dbReference type="Proteomes" id="UP001528411">
    <property type="component" value="Unassembled WGS sequence"/>
</dbReference>
<dbReference type="SUPFAM" id="SSF55073">
    <property type="entry name" value="Nucleotide cyclase"/>
    <property type="match status" value="1"/>
</dbReference>
<keyword evidence="14" id="KW-0808">Transferase</keyword>
<evidence type="ECO:0000259" key="13">
    <source>
        <dbReference type="PROSITE" id="PS50887"/>
    </source>
</evidence>
<comment type="caution">
    <text evidence="14">The sequence shown here is derived from an EMBL/GenBank/DDBJ whole genome shotgun (WGS) entry which is preliminary data.</text>
</comment>
<dbReference type="InterPro" id="IPR000700">
    <property type="entry name" value="PAS-assoc_C"/>
</dbReference>
<dbReference type="PANTHER" id="PTHR11730">
    <property type="entry name" value="AMMONIUM TRANSPORTER"/>
    <property type="match status" value="1"/>
</dbReference>
<evidence type="ECO:0000256" key="2">
    <source>
        <dbReference type="ARBA" id="ARBA00005887"/>
    </source>
</evidence>
<evidence type="ECO:0000256" key="7">
    <source>
        <dbReference type="ARBA" id="ARBA00023177"/>
    </source>
</evidence>
<feature type="transmembrane region" description="Helical" evidence="9">
    <location>
        <begin position="20"/>
        <end position="38"/>
    </location>
</feature>
<evidence type="ECO:0000313" key="15">
    <source>
        <dbReference type="Proteomes" id="UP001528411"/>
    </source>
</evidence>
<protein>
    <submittedName>
        <fullName evidence="14">Diguanylate cyclase</fullName>
        <ecNumber evidence="14">2.7.7.65</ecNumber>
    </submittedName>
</protein>
<dbReference type="CDD" id="cd01949">
    <property type="entry name" value="GGDEF"/>
    <property type="match status" value="1"/>
</dbReference>
<dbReference type="InterPro" id="IPR018047">
    <property type="entry name" value="Ammonium_transpt_CS"/>
</dbReference>
<feature type="domain" description="PAS" evidence="10">
    <location>
        <begin position="480"/>
        <end position="525"/>
    </location>
</feature>
<feature type="transmembrane region" description="Helical" evidence="9">
    <location>
        <begin position="216"/>
        <end position="237"/>
    </location>
</feature>
<dbReference type="PROSITE" id="PS50112">
    <property type="entry name" value="PAS"/>
    <property type="match status" value="1"/>
</dbReference>
<dbReference type="InterPro" id="IPR035965">
    <property type="entry name" value="PAS-like_dom_sf"/>
</dbReference>